<sequence length="153" mass="16383">MEDLPLFRDVARSEAGAATLYAVTDDQPARSTRWREFIAPQGYGDELRAAFRLGGTTWGVVDLMRDRSRAPFTPAEVKLVRAIAPAVGAALRALATREAAMSSSRLADGGPGTALYDDAGMLLSLDGQAELLFAEHYGPVIHAPDAPVAHVEY</sequence>
<comment type="caution">
    <text evidence="2">The sequence shown here is derived from an EMBL/GenBank/DDBJ whole genome shotgun (WGS) entry which is preliminary data.</text>
</comment>
<dbReference type="AlphaFoldDB" id="A0A1S1RDZ8"/>
<dbReference type="Proteomes" id="UP000179769">
    <property type="component" value="Unassembled WGS sequence"/>
</dbReference>
<dbReference type="Pfam" id="PF01590">
    <property type="entry name" value="GAF"/>
    <property type="match status" value="1"/>
</dbReference>
<organism evidence="2 3">
    <name type="scientific">Parafrankia soli</name>
    <dbReference type="NCBI Taxonomy" id="2599596"/>
    <lineage>
        <taxon>Bacteria</taxon>
        <taxon>Bacillati</taxon>
        <taxon>Actinomycetota</taxon>
        <taxon>Actinomycetes</taxon>
        <taxon>Frankiales</taxon>
        <taxon>Frankiaceae</taxon>
        <taxon>Parafrankia</taxon>
    </lineage>
</organism>
<evidence type="ECO:0000313" key="2">
    <source>
        <dbReference type="EMBL" id="OHV43969.1"/>
    </source>
</evidence>
<dbReference type="SUPFAM" id="SSF55781">
    <property type="entry name" value="GAF domain-like"/>
    <property type="match status" value="1"/>
</dbReference>
<proteinExistence type="predicted"/>
<dbReference type="EMBL" id="MAXA01000025">
    <property type="protein sequence ID" value="OHV43969.1"/>
    <property type="molecule type" value="Genomic_DNA"/>
</dbReference>
<dbReference type="InterPro" id="IPR003018">
    <property type="entry name" value="GAF"/>
</dbReference>
<reference evidence="3" key="1">
    <citation type="submission" date="2016-07" db="EMBL/GenBank/DDBJ databases">
        <title>Frankia sp. NRRL B-16219 Genome sequencing.</title>
        <authorList>
            <person name="Ghodhbane-Gtari F."/>
            <person name="Swanson E."/>
            <person name="Gueddou A."/>
            <person name="Louati M."/>
            <person name="Nouioui I."/>
            <person name="Hezbri K."/>
            <person name="Abebe-Akele F."/>
            <person name="Simpson S."/>
            <person name="Morris K."/>
            <person name="Thomas K."/>
            <person name="Gtari M."/>
            <person name="Tisa L.S."/>
        </authorList>
    </citation>
    <scope>NUCLEOTIDE SEQUENCE [LARGE SCALE GENOMIC DNA]</scope>
    <source>
        <strain evidence="3">NRRL B-16219</strain>
    </source>
</reference>
<evidence type="ECO:0000259" key="1">
    <source>
        <dbReference type="Pfam" id="PF01590"/>
    </source>
</evidence>
<gene>
    <name evidence="2" type="ORF">BBK14_10275</name>
</gene>
<dbReference type="OrthoDB" id="9815744at2"/>
<keyword evidence="3" id="KW-1185">Reference proteome</keyword>
<protein>
    <recommendedName>
        <fullName evidence="1">GAF domain-containing protein</fullName>
    </recommendedName>
</protein>
<dbReference type="Gene3D" id="3.30.450.40">
    <property type="match status" value="1"/>
</dbReference>
<dbReference type="RefSeq" id="WP_071059910.1">
    <property type="nucleotide sequence ID" value="NZ_MAXA01000025.1"/>
</dbReference>
<name>A0A1S1RDZ8_9ACTN</name>
<evidence type="ECO:0000313" key="3">
    <source>
        <dbReference type="Proteomes" id="UP000179769"/>
    </source>
</evidence>
<accession>A0A1S1RDZ8</accession>
<dbReference type="InterPro" id="IPR029016">
    <property type="entry name" value="GAF-like_dom_sf"/>
</dbReference>
<feature type="domain" description="GAF" evidence="1">
    <location>
        <begin position="29"/>
        <end position="91"/>
    </location>
</feature>